<dbReference type="InterPro" id="IPR020568">
    <property type="entry name" value="Ribosomal_Su5_D2-typ_SF"/>
</dbReference>
<organism evidence="3 4">
    <name type="scientific">Aliirhizobium smilacinae</name>
    <dbReference type="NCBI Taxonomy" id="1395944"/>
    <lineage>
        <taxon>Bacteria</taxon>
        <taxon>Pseudomonadati</taxon>
        <taxon>Pseudomonadota</taxon>
        <taxon>Alphaproteobacteria</taxon>
        <taxon>Hyphomicrobiales</taxon>
        <taxon>Rhizobiaceae</taxon>
        <taxon>Aliirhizobium</taxon>
    </lineage>
</organism>
<comment type="caution">
    <text evidence="3">The sequence shown here is derived from an EMBL/GenBank/DDBJ whole genome shotgun (WGS) entry which is preliminary data.</text>
</comment>
<dbReference type="SUPFAM" id="SSF54211">
    <property type="entry name" value="Ribosomal protein S5 domain 2-like"/>
    <property type="match status" value="1"/>
</dbReference>
<feature type="domain" description="GHMP kinase N-terminal" evidence="2">
    <location>
        <begin position="78"/>
        <end position="157"/>
    </location>
</feature>
<dbReference type="PRINTS" id="PR00960">
    <property type="entry name" value="LMBPPROTEIN"/>
</dbReference>
<dbReference type="EMBL" id="VDMN01000009">
    <property type="protein sequence ID" value="TNM60332.1"/>
    <property type="molecule type" value="Genomic_DNA"/>
</dbReference>
<dbReference type="PIRSF" id="PIRSF033887">
    <property type="entry name" value="PduX"/>
    <property type="match status" value="1"/>
</dbReference>
<dbReference type="GO" id="GO:0005524">
    <property type="term" value="F:ATP binding"/>
    <property type="evidence" value="ECO:0007669"/>
    <property type="project" value="InterPro"/>
</dbReference>
<dbReference type="GO" id="GO:0016301">
    <property type="term" value="F:kinase activity"/>
    <property type="evidence" value="ECO:0007669"/>
    <property type="project" value="UniProtKB-KW"/>
</dbReference>
<proteinExistence type="predicted"/>
<keyword evidence="1 3" id="KW-0808">Transferase</keyword>
<keyword evidence="4" id="KW-1185">Reference proteome</keyword>
<dbReference type="InterPro" id="IPR012363">
    <property type="entry name" value="PduX"/>
</dbReference>
<dbReference type="Pfam" id="PF00288">
    <property type="entry name" value="GHMP_kinases_N"/>
    <property type="match status" value="1"/>
</dbReference>
<reference evidence="3 4" key="1">
    <citation type="submission" date="2019-06" db="EMBL/GenBank/DDBJ databases">
        <title>The draft genome of Rhizobium smilacinae PTYR-5.</title>
        <authorList>
            <person name="Liu L."/>
            <person name="Li L."/>
            <person name="Zhang X."/>
        </authorList>
    </citation>
    <scope>NUCLEOTIDE SEQUENCE [LARGE SCALE GENOMIC DNA]</scope>
    <source>
        <strain evidence="3 4">PTYR-5</strain>
    </source>
</reference>
<dbReference type="InterPro" id="IPR001174">
    <property type="entry name" value="HddA/FKP"/>
</dbReference>
<dbReference type="Proteomes" id="UP000311605">
    <property type="component" value="Unassembled WGS sequence"/>
</dbReference>
<evidence type="ECO:0000256" key="1">
    <source>
        <dbReference type="ARBA" id="ARBA00022777"/>
    </source>
</evidence>
<dbReference type="Gene3D" id="3.30.230.10">
    <property type="match status" value="1"/>
</dbReference>
<dbReference type="OrthoDB" id="7298003at2"/>
<evidence type="ECO:0000313" key="4">
    <source>
        <dbReference type="Proteomes" id="UP000311605"/>
    </source>
</evidence>
<sequence length="310" mass="33099">MRNRRPISDESISSTKVGVGRCCGHHGEFLQGVFADDVHHLKRGLLTVPCPIYRSHASFWPRETGPVTVRPAWCTKAVKAAELTLKLIKESIIGGDLTIDSNIPPGSGFGSSTADVIATIRAVADFAQLVLPRDTVSRIAVDAEIASDSLAYGDQPVLFGHRSGALIETFEGDYPRLVIVGFDTGDPPVATDEFAPARYSPEEIETFSILRALAARAIRSGDAAALGRVSSVSAEMNQRHLPISRFADIVKISGISGALGVQVAHSGNVAGLVFGAGERDQVDAGRRILHEEGFGKVIEFDVFAAPRAWS</sequence>
<dbReference type="InterPro" id="IPR006204">
    <property type="entry name" value="GHMP_kinase_N_dom"/>
</dbReference>
<gene>
    <name evidence="3" type="ORF">FHP24_26420</name>
</gene>
<dbReference type="InterPro" id="IPR014721">
    <property type="entry name" value="Ribsml_uS5_D2-typ_fold_subgr"/>
</dbReference>
<evidence type="ECO:0000259" key="2">
    <source>
        <dbReference type="Pfam" id="PF00288"/>
    </source>
</evidence>
<accession>A0A5C4XAF8</accession>
<evidence type="ECO:0000313" key="3">
    <source>
        <dbReference type="EMBL" id="TNM60332.1"/>
    </source>
</evidence>
<dbReference type="AlphaFoldDB" id="A0A5C4XAF8"/>
<keyword evidence="1 3" id="KW-0418">Kinase</keyword>
<name>A0A5C4XAF8_9HYPH</name>
<protein>
    <submittedName>
        <fullName evidence="3">Kinase</fullName>
    </submittedName>
</protein>